<gene>
    <name evidence="1" type="ORF">SAMN05216276_1010106</name>
</gene>
<dbReference type="Proteomes" id="UP000198282">
    <property type="component" value="Unassembled WGS sequence"/>
</dbReference>
<dbReference type="AlphaFoldDB" id="A0A239EZ31"/>
<organism evidence="1 2">
    <name type="scientific">Streptosporangium subroseum</name>
    <dbReference type="NCBI Taxonomy" id="106412"/>
    <lineage>
        <taxon>Bacteria</taxon>
        <taxon>Bacillati</taxon>
        <taxon>Actinomycetota</taxon>
        <taxon>Actinomycetes</taxon>
        <taxon>Streptosporangiales</taxon>
        <taxon>Streptosporangiaceae</taxon>
        <taxon>Streptosporangium</taxon>
    </lineage>
</organism>
<keyword evidence="2" id="KW-1185">Reference proteome</keyword>
<accession>A0A239EZ31</accession>
<dbReference type="EMBL" id="FZOD01000010">
    <property type="protein sequence ID" value="SNS49094.1"/>
    <property type="molecule type" value="Genomic_DNA"/>
</dbReference>
<sequence length="65" mass="6946">MIDLAFGRPDETDAGGHTPALAALTNTMVKPANGTARRLPAALTVRAGSIRFLAFVRRGRNRTPE</sequence>
<evidence type="ECO:0000313" key="2">
    <source>
        <dbReference type="Proteomes" id="UP000198282"/>
    </source>
</evidence>
<name>A0A239EZ31_9ACTN</name>
<reference evidence="1 2" key="1">
    <citation type="submission" date="2017-06" db="EMBL/GenBank/DDBJ databases">
        <authorList>
            <person name="Kim H.J."/>
            <person name="Triplett B.A."/>
        </authorList>
    </citation>
    <scope>NUCLEOTIDE SEQUENCE [LARGE SCALE GENOMIC DNA]</scope>
    <source>
        <strain evidence="1 2">CGMCC 4.2132</strain>
    </source>
</reference>
<evidence type="ECO:0000313" key="1">
    <source>
        <dbReference type="EMBL" id="SNS49094.1"/>
    </source>
</evidence>
<proteinExistence type="predicted"/>
<protein>
    <submittedName>
        <fullName evidence="1">Uncharacterized protein</fullName>
    </submittedName>
</protein>